<dbReference type="Pfam" id="PF00892">
    <property type="entry name" value="EamA"/>
    <property type="match status" value="2"/>
</dbReference>
<feature type="transmembrane region" description="Helical" evidence="1">
    <location>
        <begin position="214"/>
        <end position="234"/>
    </location>
</feature>
<keyword evidence="4" id="KW-1185">Reference proteome</keyword>
<reference evidence="3 4" key="1">
    <citation type="submission" date="2019-12" db="EMBL/GenBank/DDBJ databases">
        <authorList>
            <person name="Lee S.D."/>
        </authorList>
    </citation>
    <scope>NUCLEOTIDE SEQUENCE [LARGE SCALE GENOMIC DNA]</scope>
    <source>
        <strain evidence="3 4">GH1-50</strain>
    </source>
</reference>
<sequence>MSGIRWYTARLAAKPNAAVLARRADRAVVGSQTFGERSSSLAGYAWMSLAVLIWASWLVLTSSGRTTTLAVIDLAGFRAIIPTVVLAPLLWHHRRTIAQLGAARCLLLSAYGAPFSLLVGHGLSIAPVAHAGAVVPGLMPVFAVALAYVFLGERLSRGSFLALTLILSSAAAILLRGADELAVHDMRLGHLLFLLGALCWACFAVTIRAFEIPAFLGTALVGAVSIIWLLPLWIVSDLSNIAETHWTDIAFQALFQGIISGLISIYAFGRALRLIGGQAPVLSALTPGVAAILAVPALGQVPQLPDALALGGVVIGLVILNIGLKLP</sequence>
<feature type="transmembrane region" description="Helical" evidence="1">
    <location>
        <begin position="281"/>
        <end position="301"/>
    </location>
</feature>
<feature type="transmembrane region" description="Helical" evidence="1">
    <location>
        <begin position="249"/>
        <end position="269"/>
    </location>
</feature>
<feature type="transmembrane region" description="Helical" evidence="1">
    <location>
        <begin position="188"/>
        <end position="207"/>
    </location>
</feature>
<dbReference type="SUPFAM" id="SSF103481">
    <property type="entry name" value="Multidrug resistance efflux transporter EmrE"/>
    <property type="match status" value="1"/>
</dbReference>
<feature type="transmembrane region" description="Helical" evidence="1">
    <location>
        <begin position="129"/>
        <end position="151"/>
    </location>
</feature>
<feature type="transmembrane region" description="Helical" evidence="1">
    <location>
        <begin position="158"/>
        <end position="176"/>
    </location>
</feature>
<feature type="transmembrane region" description="Helical" evidence="1">
    <location>
        <begin position="66"/>
        <end position="91"/>
    </location>
</feature>
<keyword evidence="1" id="KW-0812">Transmembrane</keyword>
<feature type="transmembrane region" description="Helical" evidence="1">
    <location>
        <begin position="307"/>
        <end position="324"/>
    </location>
</feature>
<gene>
    <name evidence="3" type="ORF">GQ651_03195</name>
</gene>
<feature type="transmembrane region" description="Helical" evidence="1">
    <location>
        <begin position="41"/>
        <end position="60"/>
    </location>
</feature>
<keyword evidence="1" id="KW-1133">Transmembrane helix</keyword>
<protein>
    <submittedName>
        <fullName evidence="3">EamA family transporter</fullName>
    </submittedName>
</protein>
<feature type="transmembrane region" description="Helical" evidence="1">
    <location>
        <begin position="103"/>
        <end position="123"/>
    </location>
</feature>
<dbReference type="GO" id="GO:0016020">
    <property type="term" value="C:membrane"/>
    <property type="evidence" value="ECO:0007669"/>
    <property type="project" value="InterPro"/>
</dbReference>
<reference evidence="3 4" key="2">
    <citation type="submission" date="2020-03" db="EMBL/GenBank/DDBJ databases">
        <title>Kangsaoukella pontilimi gen. nov., sp. nov., a new member of the family Rhodobacteraceae isolated from a tidal mudflat.</title>
        <authorList>
            <person name="Kim I.S."/>
        </authorList>
    </citation>
    <scope>NUCLEOTIDE SEQUENCE [LARGE SCALE GENOMIC DNA]</scope>
    <source>
        <strain evidence="3 4">GH1-50</strain>
    </source>
</reference>
<name>A0A7C9IRE1_9RHOB</name>
<feature type="domain" description="EamA" evidence="2">
    <location>
        <begin position="188"/>
        <end position="321"/>
    </location>
</feature>
<keyword evidence="1" id="KW-0472">Membrane</keyword>
<proteinExistence type="predicted"/>
<dbReference type="EMBL" id="WUPT01000001">
    <property type="protein sequence ID" value="MXQ06845.1"/>
    <property type="molecule type" value="Genomic_DNA"/>
</dbReference>
<evidence type="ECO:0000259" key="2">
    <source>
        <dbReference type="Pfam" id="PF00892"/>
    </source>
</evidence>
<feature type="domain" description="EamA" evidence="2">
    <location>
        <begin position="42"/>
        <end position="174"/>
    </location>
</feature>
<dbReference type="InterPro" id="IPR000620">
    <property type="entry name" value="EamA_dom"/>
</dbReference>
<evidence type="ECO:0000256" key="1">
    <source>
        <dbReference type="SAM" id="Phobius"/>
    </source>
</evidence>
<evidence type="ECO:0000313" key="3">
    <source>
        <dbReference type="EMBL" id="MXQ06845.1"/>
    </source>
</evidence>
<dbReference type="Proteomes" id="UP000480350">
    <property type="component" value="Unassembled WGS sequence"/>
</dbReference>
<accession>A0A7C9IRE1</accession>
<evidence type="ECO:0000313" key="4">
    <source>
        <dbReference type="Proteomes" id="UP000480350"/>
    </source>
</evidence>
<dbReference type="AlphaFoldDB" id="A0A7C9IRE1"/>
<comment type="caution">
    <text evidence="3">The sequence shown here is derived from an EMBL/GenBank/DDBJ whole genome shotgun (WGS) entry which is preliminary data.</text>
</comment>
<organism evidence="3 4">
    <name type="scientific">Kangsaoukella pontilimi</name>
    <dbReference type="NCBI Taxonomy" id="2691042"/>
    <lineage>
        <taxon>Bacteria</taxon>
        <taxon>Pseudomonadati</taxon>
        <taxon>Pseudomonadota</taxon>
        <taxon>Alphaproteobacteria</taxon>
        <taxon>Rhodobacterales</taxon>
        <taxon>Paracoccaceae</taxon>
        <taxon>Kangsaoukella</taxon>
    </lineage>
</organism>
<dbReference type="InterPro" id="IPR037185">
    <property type="entry name" value="EmrE-like"/>
</dbReference>